<keyword evidence="1" id="KW-0805">Transcription regulation</keyword>
<accession>A0A5D4UT36</accession>
<reference evidence="5 6" key="1">
    <citation type="submission" date="2019-08" db="EMBL/GenBank/DDBJ databases">
        <title>Bacillus genomes from the desert of Cuatro Cienegas, Coahuila.</title>
        <authorList>
            <person name="Olmedo-Alvarez G."/>
        </authorList>
    </citation>
    <scope>NUCLEOTIDE SEQUENCE [LARGE SCALE GENOMIC DNA]</scope>
    <source>
        <strain evidence="5 6">CH87b_3T</strain>
    </source>
</reference>
<dbReference type="PANTHER" id="PTHR30146">
    <property type="entry name" value="LACI-RELATED TRANSCRIPTIONAL REPRESSOR"/>
    <property type="match status" value="1"/>
</dbReference>
<gene>
    <name evidence="5" type="ORF">FZC85_10360</name>
</gene>
<dbReference type="PANTHER" id="PTHR30146:SF105">
    <property type="entry name" value="CATABOLITE CONTROL PROTEIN B"/>
    <property type="match status" value="1"/>
</dbReference>
<evidence type="ECO:0000256" key="3">
    <source>
        <dbReference type="ARBA" id="ARBA00023163"/>
    </source>
</evidence>
<dbReference type="GO" id="GO:0000976">
    <property type="term" value="F:transcription cis-regulatory region binding"/>
    <property type="evidence" value="ECO:0007669"/>
    <property type="project" value="TreeGrafter"/>
</dbReference>
<dbReference type="PRINTS" id="PR00036">
    <property type="entry name" value="HTHLACI"/>
</dbReference>
<dbReference type="Pfam" id="PF00356">
    <property type="entry name" value="LacI"/>
    <property type="match status" value="1"/>
</dbReference>
<dbReference type="InterPro" id="IPR001761">
    <property type="entry name" value="Peripla_BP/Lac1_sug-bd_dom"/>
</dbReference>
<dbReference type="SUPFAM" id="SSF47413">
    <property type="entry name" value="lambda repressor-like DNA-binding domains"/>
    <property type="match status" value="1"/>
</dbReference>
<organism evidence="5 6">
    <name type="scientific">Rossellomorea aquimaris</name>
    <dbReference type="NCBI Taxonomy" id="189382"/>
    <lineage>
        <taxon>Bacteria</taxon>
        <taxon>Bacillati</taxon>
        <taxon>Bacillota</taxon>
        <taxon>Bacilli</taxon>
        <taxon>Bacillales</taxon>
        <taxon>Bacillaceae</taxon>
        <taxon>Rossellomorea</taxon>
    </lineage>
</organism>
<dbReference type="Pfam" id="PF00532">
    <property type="entry name" value="Peripla_BP_1"/>
    <property type="match status" value="1"/>
</dbReference>
<name>A0A5D4UT36_9BACI</name>
<evidence type="ECO:0000259" key="4">
    <source>
        <dbReference type="PROSITE" id="PS50932"/>
    </source>
</evidence>
<dbReference type="CDD" id="cd01392">
    <property type="entry name" value="HTH_LacI"/>
    <property type="match status" value="1"/>
</dbReference>
<evidence type="ECO:0000313" key="6">
    <source>
        <dbReference type="Proteomes" id="UP000324269"/>
    </source>
</evidence>
<evidence type="ECO:0000313" key="5">
    <source>
        <dbReference type="EMBL" id="TYS85388.1"/>
    </source>
</evidence>
<dbReference type="GO" id="GO:0003700">
    <property type="term" value="F:DNA-binding transcription factor activity"/>
    <property type="evidence" value="ECO:0007669"/>
    <property type="project" value="TreeGrafter"/>
</dbReference>
<dbReference type="SMART" id="SM00354">
    <property type="entry name" value="HTH_LACI"/>
    <property type="match status" value="1"/>
</dbReference>
<feature type="domain" description="HTH lacI-type" evidence="4">
    <location>
        <begin position="8"/>
        <end position="62"/>
    </location>
</feature>
<keyword evidence="3" id="KW-0804">Transcription</keyword>
<dbReference type="InterPro" id="IPR000843">
    <property type="entry name" value="HTH_LacI"/>
</dbReference>
<proteinExistence type="predicted"/>
<dbReference type="PROSITE" id="PS50932">
    <property type="entry name" value="HTH_LACI_2"/>
    <property type="match status" value="1"/>
</dbReference>
<dbReference type="EMBL" id="VTEZ01000003">
    <property type="protein sequence ID" value="TYS85388.1"/>
    <property type="molecule type" value="Genomic_DNA"/>
</dbReference>
<comment type="caution">
    <text evidence="5">The sequence shown here is derived from an EMBL/GenBank/DDBJ whole genome shotgun (WGS) entry which is preliminary data.</text>
</comment>
<dbReference type="SUPFAM" id="SSF53822">
    <property type="entry name" value="Periplasmic binding protein-like I"/>
    <property type="match status" value="1"/>
</dbReference>
<evidence type="ECO:0000256" key="1">
    <source>
        <dbReference type="ARBA" id="ARBA00023015"/>
    </source>
</evidence>
<dbReference type="OrthoDB" id="9798934at2"/>
<dbReference type="Proteomes" id="UP000324269">
    <property type="component" value="Unassembled WGS sequence"/>
</dbReference>
<dbReference type="CDD" id="cd06286">
    <property type="entry name" value="PBP1_CcpB-like"/>
    <property type="match status" value="1"/>
</dbReference>
<dbReference type="Gene3D" id="3.40.50.2300">
    <property type="match status" value="2"/>
</dbReference>
<dbReference type="AlphaFoldDB" id="A0A5D4UT36"/>
<dbReference type="InterPro" id="IPR010982">
    <property type="entry name" value="Lambda_DNA-bd_dom_sf"/>
</dbReference>
<protein>
    <submittedName>
        <fullName evidence="5">LacI family DNA-binding transcriptional regulator</fullName>
    </submittedName>
</protein>
<keyword evidence="2 5" id="KW-0238">DNA-binding</keyword>
<dbReference type="Gene3D" id="1.10.260.40">
    <property type="entry name" value="lambda repressor-like DNA-binding domains"/>
    <property type="match status" value="1"/>
</dbReference>
<evidence type="ECO:0000256" key="2">
    <source>
        <dbReference type="ARBA" id="ARBA00023125"/>
    </source>
</evidence>
<dbReference type="InterPro" id="IPR028082">
    <property type="entry name" value="Peripla_BP_I"/>
</dbReference>
<sequence>MMRGMGMTNIRSIAKLAGVSVSTVSRVLNQHPYVKEEKRRKVLEAVEQLNYIKNANAVHLSKGKTYSIGVVLPYLNLPYFGEILQGIAGEALKHGYHLQLFQTNYDKGAELDAFHRLQMKEVDGLILTSRSNSLDVLTPFMENANVVFCENVYGHSCKKIYIDHYQGIRNGLEHLYSKGHSRIGLCLHRMFGTNSEERIRGYYDSSEAAGNPVREEWIFNDCYHLEDGRDVVKAWEQLKEKPSALIVTSDQVSAGMVTEAGKRGIRIPGDLAILSFDNHPIADALNITSFEVPIRKVGEESFKLFLENTDPRPVILETKLFERGTV</sequence>